<proteinExistence type="predicted"/>
<dbReference type="AlphaFoldDB" id="A0A5C0ARC4"/>
<evidence type="ECO:0000313" key="1">
    <source>
        <dbReference type="EMBL" id="QEI04639.1"/>
    </source>
</evidence>
<dbReference type="InterPro" id="IPR001753">
    <property type="entry name" value="Enoyl-CoA_hydra/iso"/>
</dbReference>
<gene>
    <name evidence="1" type="ORF">FXN63_01395</name>
</gene>
<dbReference type="InterPro" id="IPR029045">
    <property type="entry name" value="ClpP/crotonase-like_dom_sf"/>
</dbReference>
<dbReference type="KEGG" id="pacr:FXN63_01395"/>
<reference evidence="1 2" key="1">
    <citation type="submission" date="2019-08" db="EMBL/GenBank/DDBJ databases">
        <title>Amphibian skin-associated Pigmentiphaga: genome sequence and occurrence across geography and hosts.</title>
        <authorList>
            <person name="Bletz M.C."/>
            <person name="Bunk B."/>
            <person name="Sproeer C."/>
            <person name="Biwer P."/>
            <person name="Reiter S."/>
            <person name="Rabemananjara F.C.E."/>
            <person name="Schulz S."/>
            <person name="Overmann J."/>
            <person name="Vences M."/>
        </authorList>
    </citation>
    <scope>NUCLEOTIDE SEQUENCE [LARGE SCALE GENOMIC DNA]</scope>
    <source>
        <strain evidence="1 2">Mada1488</strain>
    </source>
</reference>
<evidence type="ECO:0000313" key="2">
    <source>
        <dbReference type="Proteomes" id="UP000325161"/>
    </source>
</evidence>
<keyword evidence="2" id="KW-1185">Reference proteome</keyword>
<dbReference type="CDD" id="cd06558">
    <property type="entry name" value="crotonase-like"/>
    <property type="match status" value="1"/>
</dbReference>
<dbReference type="Proteomes" id="UP000325161">
    <property type="component" value="Chromosome"/>
</dbReference>
<name>A0A5C0ARC4_9BURK</name>
<dbReference type="GO" id="GO:0003824">
    <property type="term" value="F:catalytic activity"/>
    <property type="evidence" value="ECO:0007669"/>
    <property type="project" value="UniProtKB-ARBA"/>
</dbReference>
<dbReference type="SUPFAM" id="SSF52096">
    <property type="entry name" value="ClpP/crotonase"/>
    <property type="match status" value="1"/>
</dbReference>
<dbReference type="PANTHER" id="PTHR11941">
    <property type="entry name" value="ENOYL-COA HYDRATASE-RELATED"/>
    <property type="match status" value="1"/>
</dbReference>
<dbReference type="RefSeq" id="WP_148812136.1">
    <property type="nucleotide sequence ID" value="NZ_CP043046.1"/>
</dbReference>
<dbReference type="OrthoDB" id="9807606at2"/>
<dbReference type="PANTHER" id="PTHR11941:SF54">
    <property type="entry name" value="ENOYL-COA HYDRATASE, MITOCHONDRIAL"/>
    <property type="match status" value="1"/>
</dbReference>
<dbReference type="EMBL" id="CP043046">
    <property type="protein sequence ID" value="QEI04639.1"/>
    <property type="molecule type" value="Genomic_DNA"/>
</dbReference>
<organism evidence="1 2">
    <name type="scientific">Pigmentiphaga aceris</name>
    <dbReference type="NCBI Taxonomy" id="1940612"/>
    <lineage>
        <taxon>Bacteria</taxon>
        <taxon>Pseudomonadati</taxon>
        <taxon>Pseudomonadota</taxon>
        <taxon>Betaproteobacteria</taxon>
        <taxon>Burkholderiales</taxon>
        <taxon>Alcaligenaceae</taxon>
        <taxon>Pigmentiphaga</taxon>
    </lineage>
</organism>
<dbReference type="Gene3D" id="3.90.226.10">
    <property type="entry name" value="2-enoyl-CoA Hydratase, Chain A, domain 1"/>
    <property type="match status" value="1"/>
</dbReference>
<sequence>MIKSESFVRVEVERGVAVVTLDRPPVNSVDLVTYDQLRRVFHAVNDDPDVRVVVFTGAGKVFCGGNDVNDFVDLDFHGSTEYLAHVRLCFNAIYDCKVPVVGAINGSAVGTGIVLASLCDFRIASRNAKFALPEIDVGVLGGAGHVARLATKGMTRLMAYTGRRFTAEEAKGFGVVDIVVDADQVMTEAMKYANEIADKSPVAIRLSKEGLNRLESMNLKEGYEYECTLTAAVRRTPEAAEGARAFLEKRQPAYAASR</sequence>
<dbReference type="GO" id="GO:0006635">
    <property type="term" value="P:fatty acid beta-oxidation"/>
    <property type="evidence" value="ECO:0007669"/>
    <property type="project" value="TreeGrafter"/>
</dbReference>
<protein>
    <submittedName>
        <fullName evidence="1">Enoyl-CoA hydratase</fullName>
    </submittedName>
</protein>
<dbReference type="Pfam" id="PF00378">
    <property type="entry name" value="ECH_1"/>
    <property type="match status" value="1"/>
</dbReference>
<accession>A0A5C0ARC4</accession>